<dbReference type="STRING" id="97972.A0A2V1EBQ0"/>
<evidence type="ECO:0000256" key="7">
    <source>
        <dbReference type="SAM" id="Phobius"/>
    </source>
</evidence>
<feature type="transmembrane region" description="Helical" evidence="7">
    <location>
        <begin position="262"/>
        <end position="279"/>
    </location>
</feature>
<dbReference type="AlphaFoldDB" id="A0A2V1EBQ0"/>
<feature type="transmembrane region" description="Helical" evidence="7">
    <location>
        <begin position="176"/>
        <end position="196"/>
    </location>
</feature>
<keyword evidence="9" id="KW-1185">Reference proteome</keyword>
<dbReference type="PANTHER" id="PTHR11616">
    <property type="entry name" value="SODIUM/CHLORIDE DEPENDENT TRANSPORTER"/>
    <property type="match status" value="1"/>
</dbReference>
<keyword evidence="2" id="KW-0813">Transport</keyword>
<protein>
    <submittedName>
        <fullName evidence="8">Putative sodium/chloride dependent neurotransmitter transporter</fullName>
    </submittedName>
</protein>
<dbReference type="PROSITE" id="PS50267">
    <property type="entry name" value="NA_NEUROTRAN_SYMP_3"/>
    <property type="match status" value="1"/>
</dbReference>
<dbReference type="PRINTS" id="PR00176">
    <property type="entry name" value="NANEUSMPORT"/>
</dbReference>
<feature type="transmembrane region" description="Helical" evidence="7">
    <location>
        <begin position="61"/>
        <end position="82"/>
    </location>
</feature>
<evidence type="ECO:0000256" key="4">
    <source>
        <dbReference type="ARBA" id="ARBA00022989"/>
    </source>
</evidence>
<feature type="transmembrane region" description="Helical" evidence="7">
    <location>
        <begin position="348"/>
        <end position="368"/>
    </location>
</feature>
<feature type="transmembrane region" description="Helical" evidence="7">
    <location>
        <begin position="589"/>
        <end position="610"/>
    </location>
</feature>
<evidence type="ECO:0000256" key="3">
    <source>
        <dbReference type="ARBA" id="ARBA00022692"/>
    </source>
</evidence>
<keyword evidence="4 7" id="KW-1133">Transmembrane helix</keyword>
<feature type="transmembrane region" description="Helical" evidence="7">
    <location>
        <begin position="455"/>
        <end position="474"/>
    </location>
</feature>
<dbReference type="OrthoDB" id="6581954at2759"/>
<dbReference type="GO" id="GO:0035725">
    <property type="term" value="P:sodium ion transmembrane transport"/>
    <property type="evidence" value="ECO:0007669"/>
    <property type="project" value="TreeGrafter"/>
</dbReference>
<evidence type="ECO:0000256" key="2">
    <source>
        <dbReference type="ARBA" id="ARBA00022448"/>
    </source>
</evidence>
<reference evidence="8 9" key="1">
    <citation type="journal article" date="2018" name="Sci. Rep.">
        <title>Comparative genomics provides insights into the lifestyle and reveals functional heterogeneity of dark septate endophytic fungi.</title>
        <authorList>
            <person name="Knapp D.G."/>
            <person name="Nemeth J.B."/>
            <person name="Barry K."/>
            <person name="Hainaut M."/>
            <person name="Henrissat B."/>
            <person name="Johnson J."/>
            <person name="Kuo A."/>
            <person name="Lim J.H.P."/>
            <person name="Lipzen A."/>
            <person name="Nolan M."/>
            <person name="Ohm R.A."/>
            <person name="Tamas L."/>
            <person name="Grigoriev I.V."/>
            <person name="Spatafora J.W."/>
            <person name="Nagy L.G."/>
            <person name="Kovacs G.M."/>
        </authorList>
    </citation>
    <scope>NUCLEOTIDE SEQUENCE [LARGE SCALE GENOMIC DNA]</scope>
    <source>
        <strain evidence="8 9">DSE2036</strain>
    </source>
</reference>
<feature type="region of interest" description="Disordered" evidence="6">
    <location>
        <begin position="646"/>
        <end position="665"/>
    </location>
</feature>
<feature type="transmembrane region" description="Helical" evidence="7">
    <location>
        <begin position="389"/>
        <end position="414"/>
    </location>
</feature>
<organism evidence="8 9">
    <name type="scientific">Periconia macrospinosa</name>
    <dbReference type="NCBI Taxonomy" id="97972"/>
    <lineage>
        <taxon>Eukaryota</taxon>
        <taxon>Fungi</taxon>
        <taxon>Dikarya</taxon>
        <taxon>Ascomycota</taxon>
        <taxon>Pezizomycotina</taxon>
        <taxon>Dothideomycetes</taxon>
        <taxon>Pleosporomycetidae</taxon>
        <taxon>Pleosporales</taxon>
        <taxon>Massarineae</taxon>
        <taxon>Periconiaceae</taxon>
        <taxon>Periconia</taxon>
    </lineage>
</organism>
<comment type="subcellular location">
    <subcellularLocation>
        <location evidence="1">Membrane</location>
        <topology evidence="1">Multi-pass membrane protein</topology>
    </subcellularLocation>
</comment>
<feature type="transmembrane region" description="Helical" evidence="7">
    <location>
        <begin position="208"/>
        <end position="228"/>
    </location>
</feature>
<dbReference type="Pfam" id="PF00209">
    <property type="entry name" value="SNF"/>
    <property type="match status" value="2"/>
</dbReference>
<dbReference type="GO" id="GO:0005886">
    <property type="term" value="C:plasma membrane"/>
    <property type="evidence" value="ECO:0007669"/>
    <property type="project" value="TreeGrafter"/>
</dbReference>
<sequence>MAIKNILRTVFSSKTKKAEDGRDQWPSRASFVLAAMGGCVGLGNILRYPSQVYNNFGLQWFIPYFVAFFFLGIPGLTLEIAIGQAYRGGPTIAFDHMQKRLKGIGFSLVYNGYMVALYYVPILAWAMAYFRHSFKSPLPWEGEAEDFYYDRVIRNPDPVAGVVDGGSVLSYTDYPFVGLVGETTGWCAFTWFLVWLCIWRGIGMTGRVVYVTMGLPILMILILVGRGVSLPNAGQGLRYMWATWRSDSLADAQIWQDACGQVFFSVGLGMGYYTTYASYNSKYQNALQDALIICFSNSLIEILCALAVFGVIGYLGMDPSTAESRLGSFDVAFLTLPEGLAQMPAAQFWSAVFFLTLMVLGVSSAFALTDTLISMICDSNFGRRWKREYVVTGVIIVSFLASMPFCTEFGYYLLDGFDTWLNNFSLVWVVMCEFLGATMIYRYKDVVGLLGWTSYAVYTVSYLLALTLGVAIGHSVDPGIGAGVGFGIFFVGLIAAVVLAQTPQFTGRDPPVFWAKSALLQKIYYLMFYQGCQLSFDLNIVVAAGNNWKIPIFWGPLLRYISVPILAIILGFSYPTFHSRRMDPLQTIGFFIANLTMLFVAIGFTFPRFFHPWVPVEKRGEGHIPFSPNVPTAVVDVSVGRVVEGGEMNRSGLGGSSDDYEVEPK</sequence>
<gene>
    <name evidence="8" type="ORF">DM02DRAFT_696724</name>
</gene>
<keyword evidence="5 7" id="KW-0472">Membrane</keyword>
<dbReference type="InterPro" id="IPR000175">
    <property type="entry name" value="Na/ntran_symport"/>
</dbReference>
<evidence type="ECO:0000313" key="8">
    <source>
        <dbReference type="EMBL" id="PVI07961.1"/>
    </source>
</evidence>
<dbReference type="EMBL" id="KZ805302">
    <property type="protein sequence ID" value="PVI07961.1"/>
    <property type="molecule type" value="Genomic_DNA"/>
</dbReference>
<feature type="transmembrane region" description="Helical" evidence="7">
    <location>
        <begin position="557"/>
        <end position="577"/>
    </location>
</feature>
<evidence type="ECO:0000256" key="5">
    <source>
        <dbReference type="ARBA" id="ARBA00023136"/>
    </source>
</evidence>
<dbReference type="CDD" id="cd11554">
    <property type="entry name" value="SLC6sbd_u2"/>
    <property type="match status" value="1"/>
</dbReference>
<evidence type="ECO:0000256" key="1">
    <source>
        <dbReference type="ARBA" id="ARBA00004141"/>
    </source>
</evidence>
<dbReference type="SUPFAM" id="SSF161070">
    <property type="entry name" value="SNF-like"/>
    <property type="match status" value="1"/>
</dbReference>
<feature type="transmembrane region" description="Helical" evidence="7">
    <location>
        <begin position="480"/>
        <end position="502"/>
    </location>
</feature>
<name>A0A2V1EBQ0_9PLEO</name>
<feature type="transmembrane region" description="Helical" evidence="7">
    <location>
        <begin position="103"/>
        <end position="130"/>
    </location>
</feature>
<dbReference type="InterPro" id="IPR037272">
    <property type="entry name" value="SNS_sf"/>
</dbReference>
<proteinExistence type="predicted"/>
<keyword evidence="3 7" id="KW-0812">Transmembrane</keyword>
<evidence type="ECO:0000256" key="6">
    <source>
        <dbReference type="SAM" id="MobiDB-lite"/>
    </source>
</evidence>
<feature type="transmembrane region" description="Helical" evidence="7">
    <location>
        <begin position="426"/>
        <end position="443"/>
    </location>
</feature>
<dbReference type="Proteomes" id="UP000244855">
    <property type="component" value="Unassembled WGS sequence"/>
</dbReference>
<feature type="transmembrane region" description="Helical" evidence="7">
    <location>
        <begin position="291"/>
        <end position="315"/>
    </location>
</feature>
<dbReference type="PANTHER" id="PTHR11616:SF240">
    <property type="entry name" value="BLOATED TUBULES, ISOFORM B-RELATED"/>
    <property type="match status" value="1"/>
</dbReference>
<accession>A0A2V1EBQ0</accession>
<feature type="transmembrane region" description="Helical" evidence="7">
    <location>
        <begin position="31"/>
        <end position="49"/>
    </location>
</feature>
<evidence type="ECO:0000313" key="9">
    <source>
        <dbReference type="Proteomes" id="UP000244855"/>
    </source>
</evidence>